<accession>A0A839Z6D3</accession>
<evidence type="ECO:0000256" key="3">
    <source>
        <dbReference type="PIRNR" id="PIRNR001365"/>
    </source>
</evidence>
<name>A0A839Z6D3_9HYPH</name>
<evidence type="ECO:0000256" key="1">
    <source>
        <dbReference type="ARBA" id="ARBA00007592"/>
    </source>
</evidence>
<comment type="caution">
    <text evidence="4">The sequence shown here is derived from an EMBL/GenBank/DDBJ whole genome shotgun (WGS) entry which is preliminary data.</text>
</comment>
<evidence type="ECO:0000256" key="2">
    <source>
        <dbReference type="ARBA" id="ARBA00023239"/>
    </source>
</evidence>
<dbReference type="SMART" id="SM01130">
    <property type="entry name" value="DHDPS"/>
    <property type="match status" value="1"/>
</dbReference>
<dbReference type="PRINTS" id="PR00146">
    <property type="entry name" value="DHPICSNTHASE"/>
</dbReference>
<organism evidence="4 5">
    <name type="scientific">Ancylobacter tetraedralis</name>
    <dbReference type="NCBI Taxonomy" id="217068"/>
    <lineage>
        <taxon>Bacteria</taxon>
        <taxon>Pseudomonadati</taxon>
        <taxon>Pseudomonadota</taxon>
        <taxon>Alphaproteobacteria</taxon>
        <taxon>Hyphomicrobiales</taxon>
        <taxon>Xanthobacteraceae</taxon>
        <taxon>Ancylobacter</taxon>
    </lineage>
</organism>
<dbReference type="PANTHER" id="PTHR12128">
    <property type="entry name" value="DIHYDRODIPICOLINATE SYNTHASE"/>
    <property type="match status" value="1"/>
</dbReference>
<evidence type="ECO:0000313" key="5">
    <source>
        <dbReference type="Proteomes" id="UP000533469"/>
    </source>
</evidence>
<dbReference type="InterPro" id="IPR002220">
    <property type="entry name" value="DapA-like"/>
</dbReference>
<reference evidence="4 5" key="1">
    <citation type="submission" date="2020-08" db="EMBL/GenBank/DDBJ databases">
        <title>Genomic Encyclopedia of Type Strains, Phase IV (KMG-IV): sequencing the most valuable type-strain genomes for metagenomic binning, comparative biology and taxonomic classification.</title>
        <authorList>
            <person name="Goeker M."/>
        </authorList>
    </citation>
    <scope>NUCLEOTIDE SEQUENCE [LARGE SCALE GENOMIC DNA]</scope>
    <source>
        <strain evidence="4 5">DSM 5895</strain>
    </source>
</reference>
<sequence>MLNGVLVPLLTPFLGATVDENVYAHQVERLLAAGVGGLITGGIIGEGPTLSAAENTRLVQIAVEAAAGRVPVIAATGSNSTAATITATHAARMAGASAALVVTPYYNRPGQAGLFAHFEAVARTTQMPLILHNVPGRTHVALAPPTLERLGALPAIFALVDESEETGPHTARAEACAGRLWRIAPDCRSPFAPHLRPPRACLSAMANIAPRLCVALWRQRLAGHGARAMELAAPLDILQHALDLETEPAGLKYAASRLDPAFNPSPRLPLTAPAPASAAALRVAVAALACAPLHDLSPTPMSPTP</sequence>
<dbReference type="InterPro" id="IPR013785">
    <property type="entry name" value="Aldolase_TIM"/>
</dbReference>
<evidence type="ECO:0000313" key="4">
    <source>
        <dbReference type="EMBL" id="MBB3770130.1"/>
    </source>
</evidence>
<dbReference type="Gene3D" id="3.20.20.70">
    <property type="entry name" value="Aldolase class I"/>
    <property type="match status" value="1"/>
</dbReference>
<dbReference type="EMBL" id="JACICD010000001">
    <property type="protein sequence ID" value="MBB3770130.1"/>
    <property type="molecule type" value="Genomic_DNA"/>
</dbReference>
<dbReference type="SUPFAM" id="SSF51569">
    <property type="entry name" value="Aldolase"/>
    <property type="match status" value="1"/>
</dbReference>
<dbReference type="Proteomes" id="UP000533469">
    <property type="component" value="Unassembled WGS sequence"/>
</dbReference>
<gene>
    <name evidence="4" type="ORF">FHS55_000716</name>
</gene>
<comment type="similarity">
    <text evidence="1 3">Belongs to the DapA family.</text>
</comment>
<dbReference type="RefSeq" id="WP_183188271.1">
    <property type="nucleotide sequence ID" value="NZ_JACICD010000001.1"/>
</dbReference>
<keyword evidence="5" id="KW-1185">Reference proteome</keyword>
<dbReference type="Pfam" id="PF00701">
    <property type="entry name" value="DHDPS"/>
    <property type="match status" value="1"/>
</dbReference>
<dbReference type="GO" id="GO:0008840">
    <property type="term" value="F:4-hydroxy-tetrahydrodipicolinate synthase activity"/>
    <property type="evidence" value="ECO:0007669"/>
    <property type="project" value="UniProtKB-EC"/>
</dbReference>
<dbReference type="AlphaFoldDB" id="A0A839Z6D3"/>
<proteinExistence type="inferred from homology"/>
<dbReference type="PIRSF" id="PIRSF001365">
    <property type="entry name" value="DHDPS"/>
    <property type="match status" value="1"/>
</dbReference>
<keyword evidence="2 3" id="KW-0456">Lyase</keyword>
<protein>
    <submittedName>
        <fullName evidence="4">4-hydroxy-tetrahydrodipicolinate synthase</fullName>
        <ecNumber evidence="4">4.3.3.7</ecNumber>
    </submittedName>
</protein>
<dbReference type="EC" id="4.3.3.7" evidence="4"/>
<dbReference type="PANTHER" id="PTHR12128:SF66">
    <property type="entry name" value="4-HYDROXY-2-OXOGLUTARATE ALDOLASE, MITOCHONDRIAL"/>
    <property type="match status" value="1"/>
</dbReference>